<evidence type="ECO:0000259" key="3">
    <source>
        <dbReference type="Pfam" id="PF25757"/>
    </source>
</evidence>
<feature type="domain" description="Dynein axonemal assembly factor 5 TPR repeats" evidence="3">
    <location>
        <begin position="373"/>
        <end position="441"/>
    </location>
</feature>
<sequence>MDEVWEAMKREHGVKPLRKPMPKVEAKKSPLKTKNHPDKSTPVDPEPTSIVRPTCVAASHVDFDNSETALTPLCASATLITTPGDLITKSQRDLNSLSDEQQGIRKRAMESLQASLADVDTVTLHAVFPTFAKPLFKRFNDPVEKVRDSSVRLSIRFVAGYPDLLPILPYLMPAIANRIGSTWDYDEKLNIFVQDAVLLAAHNRGRLFVPEADVQRIKPREPSEEVRLLFVELLQTLLATTFDQNASSLLNAYVYDTIRVLVYGLHDSFPSVVIKTCETLVLLSLNLVSVVKHFAVALVRATKHLLEHRLAKVRVAAMLCIRTLVMVPNVDKCKGAGTEAIMDLVAHQDDSVIPVAAFYTAEIKVNLFAKLDQDGNVLVRQTFFDTITIWLLQLPDRYDYESRLMPYLLSAVADDCPSISSNAIDTIDILGKRHAAEHPDEVIERTQYAVDGGLFCNFTKPYPAPFSGRPSLGTRLYIRGRCRRFINTLLRELNHWQGPTRVHASRLLVCLLVYCEDTITVDLHLILPHLIQCWDDVVIRTSLGQVADCCGRFTQPASYISLFLPYIRGDTPSLKIVPAMQVLHAMLGGMSGVNRTNLLAQLPLLTEALTMRFLLNSTSVQTALSELVHGIVGHLEGLSNLGCDPSFESHGRLVSKSLLFERLLRILLTLPATLPLVRATMTGLQTVAGVPNLYDTYFEATWDHLRAEYPVEAWVDWSPTCYEHKMLAAVLVRGVSARCAQQHALQINDLLLAIWTAPCDGDLVVKQEQRRDSIAIVILDVAAKAKDTDELASLRMNATEWLNQRSSPSV</sequence>
<feature type="region of interest" description="Disordered" evidence="1">
    <location>
        <begin position="1"/>
        <end position="49"/>
    </location>
</feature>
<dbReference type="Pfam" id="PF24573">
    <property type="entry name" value="HEAT_DAAF5"/>
    <property type="match status" value="1"/>
</dbReference>
<dbReference type="EMBL" id="KI913242">
    <property type="protein sequence ID" value="ETV65238.1"/>
    <property type="molecule type" value="Genomic_DNA"/>
</dbReference>
<dbReference type="STRING" id="112090.W4FEU2"/>
<dbReference type="RefSeq" id="XP_009845239.1">
    <property type="nucleotide sequence ID" value="XM_009846937.1"/>
</dbReference>
<evidence type="ECO:0000259" key="2">
    <source>
        <dbReference type="Pfam" id="PF24573"/>
    </source>
</evidence>
<feature type="domain" description="Dynein axonemal assembly factor 5 TPR repeats" evidence="3">
    <location>
        <begin position="220"/>
        <end position="331"/>
    </location>
</feature>
<dbReference type="InterPro" id="IPR052623">
    <property type="entry name" value="DAAF5"/>
</dbReference>
<dbReference type="InterPro" id="IPR011989">
    <property type="entry name" value="ARM-like"/>
</dbReference>
<feature type="domain" description="Dynein axonemal assembly factor 5 HEAT-repeat" evidence="2">
    <location>
        <begin position="467"/>
        <end position="618"/>
    </location>
</feature>
<feature type="domain" description="Dynein axonemal assembly factor 5 TPR repeats" evidence="3">
    <location>
        <begin position="97"/>
        <end position="182"/>
    </location>
</feature>
<dbReference type="InterPro" id="IPR057978">
    <property type="entry name" value="TPR_DAAF5"/>
</dbReference>
<dbReference type="VEuPathDB" id="FungiDB:H257_17960"/>
<accession>W4FEU2</accession>
<evidence type="ECO:0000256" key="1">
    <source>
        <dbReference type="SAM" id="MobiDB-lite"/>
    </source>
</evidence>
<dbReference type="SUPFAM" id="SSF48371">
    <property type="entry name" value="ARM repeat"/>
    <property type="match status" value="1"/>
</dbReference>
<dbReference type="Pfam" id="PF25757">
    <property type="entry name" value="TPR_DNAAF5"/>
    <property type="match status" value="3"/>
</dbReference>
<feature type="compositionally biased region" description="Basic and acidic residues" evidence="1">
    <location>
        <begin position="1"/>
        <end position="14"/>
    </location>
</feature>
<organism evidence="4">
    <name type="scientific">Aphanomyces astaci</name>
    <name type="common">Crayfish plague agent</name>
    <dbReference type="NCBI Taxonomy" id="112090"/>
    <lineage>
        <taxon>Eukaryota</taxon>
        <taxon>Sar</taxon>
        <taxon>Stramenopiles</taxon>
        <taxon>Oomycota</taxon>
        <taxon>Saprolegniomycetes</taxon>
        <taxon>Saprolegniales</taxon>
        <taxon>Verrucalvaceae</taxon>
        <taxon>Aphanomyces</taxon>
    </lineage>
</organism>
<dbReference type="Gene3D" id="1.25.10.10">
    <property type="entry name" value="Leucine-rich Repeat Variant"/>
    <property type="match status" value="2"/>
</dbReference>
<dbReference type="PANTHER" id="PTHR16216">
    <property type="entry name" value="DYNEIN ASSEMBLY FACTOR 5, AXONEMAL"/>
    <property type="match status" value="1"/>
</dbReference>
<dbReference type="GeneID" id="20819956"/>
<dbReference type="AlphaFoldDB" id="W4FEU2"/>
<proteinExistence type="predicted"/>
<evidence type="ECO:0000313" key="4">
    <source>
        <dbReference type="EMBL" id="ETV65238.1"/>
    </source>
</evidence>
<dbReference type="OrthoDB" id="413572at2759"/>
<dbReference type="InterPro" id="IPR016024">
    <property type="entry name" value="ARM-type_fold"/>
</dbReference>
<dbReference type="PANTHER" id="PTHR16216:SF10">
    <property type="entry name" value="RNA POLYMERASE II ASSEMBLY FACTOR RTP1 C-TERMINAL DOMAIN-CONTAINING PROTEIN"/>
    <property type="match status" value="1"/>
</dbReference>
<reference evidence="4" key="1">
    <citation type="submission" date="2013-12" db="EMBL/GenBank/DDBJ databases">
        <title>The Genome Sequence of Aphanomyces astaci APO3.</title>
        <authorList>
            <consortium name="The Broad Institute Genomics Platform"/>
            <person name="Russ C."/>
            <person name="Tyler B."/>
            <person name="van West P."/>
            <person name="Dieguez-Uribeondo J."/>
            <person name="Young S.K."/>
            <person name="Zeng Q."/>
            <person name="Gargeya S."/>
            <person name="Fitzgerald M."/>
            <person name="Abouelleil A."/>
            <person name="Alvarado L."/>
            <person name="Chapman S.B."/>
            <person name="Gainer-Dewar J."/>
            <person name="Goldberg J."/>
            <person name="Griggs A."/>
            <person name="Gujja S."/>
            <person name="Hansen M."/>
            <person name="Howarth C."/>
            <person name="Imamovic A."/>
            <person name="Ireland A."/>
            <person name="Larimer J."/>
            <person name="McCowan C."/>
            <person name="Murphy C."/>
            <person name="Pearson M."/>
            <person name="Poon T.W."/>
            <person name="Priest M."/>
            <person name="Roberts A."/>
            <person name="Saif S."/>
            <person name="Shea T."/>
            <person name="Sykes S."/>
            <person name="Wortman J."/>
            <person name="Nusbaum C."/>
            <person name="Birren B."/>
        </authorList>
    </citation>
    <scope>NUCLEOTIDE SEQUENCE [LARGE SCALE GENOMIC DNA]</scope>
    <source>
        <strain evidence="4">APO3</strain>
    </source>
</reference>
<protein>
    <submittedName>
        <fullName evidence="4">Uncharacterized protein</fullName>
    </submittedName>
</protein>
<name>W4FEU2_APHAT</name>
<dbReference type="InterPro" id="IPR056497">
    <property type="entry name" value="HEAT_DAAF5"/>
</dbReference>
<gene>
    <name evidence="4" type="ORF">H257_17960</name>
</gene>